<evidence type="ECO:0000259" key="3">
    <source>
        <dbReference type="Pfam" id="PF02275"/>
    </source>
</evidence>
<comment type="similarity">
    <text evidence="1">Belongs to the peptidase C59 family.</text>
</comment>
<evidence type="ECO:0000256" key="1">
    <source>
        <dbReference type="ARBA" id="ARBA00006625"/>
    </source>
</evidence>
<feature type="domain" description="Choloylglycine hydrolase/NAAA C-terminal" evidence="3">
    <location>
        <begin position="36"/>
        <end position="327"/>
    </location>
</feature>
<dbReference type="InterPro" id="IPR029055">
    <property type="entry name" value="Ntn_hydrolases_N"/>
</dbReference>
<evidence type="ECO:0000313" key="4">
    <source>
        <dbReference type="EMBL" id="WKD51621.1"/>
    </source>
</evidence>
<dbReference type="InterPro" id="IPR052193">
    <property type="entry name" value="Peptidase_C59"/>
</dbReference>
<dbReference type="PANTHER" id="PTHR35527">
    <property type="entry name" value="CHOLOYLGLYCINE HYDROLASE"/>
    <property type="match status" value="1"/>
</dbReference>
<proteinExistence type="inferred from homology"/>
<protein>
    <submittedName>
        <fullName evidence="4">Linear amide C-N hydrolase</fullName>
    </submittedName>
</protein>
<dbReference type="Proteomes" id="UP001321520">
    <property type="component" value="Chromosome"/>
</dbReference>
<reference evidence="4 5" key="1">
    <citation type="submission" date="2022-05" db="EMBL/GenBank/DDBJ databases">
        <title>Microbulbifer sp. nov., isolated from sponge.</title>
        <authorList>
            <person name="Gao L."/>
        </authorList>
    </citation>
    <scope>NUCLEOTIDE SEQUENCE [LARGE SCALE GENOMIC DNA]</scope>
    <source>
        <strain evidence="4 5">MI-G</strain>
    </source>
</reference>
<name>A0ABY9EJU7_9GAMM</name>
<organism evidence="4 5">
    <name type="scientific">Microbulbifer spongiae</name>
    <dbReference type="NCBI Taxonomy" id="2944933"/>
    <lineage>
        <taxon>Bacteria</taxon>
        <taxon>Pseudomonadati</taxon>
        <taxon>Pseudomonadota</taxon>
        <taxon>Gammaproteobacteria</taxon>
        <taxon>Cellvibrionales</taxon>
        <taxon>Microbulbiferaceae</taxon>
        <taxon>Microbulbifer</taxon>
    </lineage>
</organism>
<dbReference type="GO" id="GO:0016787">
    <property type="term" value="F:hydrolase activity"/>
    <property type="evidence" value="ECO:0007669"/>
    <property type="project" value="UniProtKB-KW"/>
</dbReference>
<keyword evidence="5" id="KW-1185">Reference proteome</keyword>
<dbReference type="CDD" id="cd01902">
    <property type="entry name" value="Ntn_CGH"/>
    <property type="match status" value="1"/>
</dbReference>
<dbReference type="Gene3D" id="3.60.60.10">
    <property type="entry name" value="Penicillin V Acylase, Chain A"/>
    <property type="match status" value="1"/>
</dbReference>
<dbReference type="Pfam" id="PF02275">
    <property type="entry name" value="CBAH"/>
    <property type="match status" value="1"/>
</dbReference>
<keyword evidence="2 4" id="KW-0378">Hydrolase</keyword>
<evidence type="ECO:0000256" key="2">
    <source>
        <dbReference type="ARBA" id="ARBA00022801"/>
    </source>
</evidence>
<dbReference type="SUPFAM" id="SSF56235">
    <property type="entry name" value="N-terminal nucleophile aminohydrolases (Ntn hydrolases)"/>
    <property type="match status" value="1"/>
</dbReference>
<sequence>MRKVNILNDIKKNISCLVLSSLTVVVNIAATSAEACTRILYETGVGTYITGRSMDWSDTAAAMDFWIFPRGMRRNGGVGKGSITWDSKYGSVIISIYDAATSDGINEAGLVGNLLYLAETNYGDADTRGKPTISVGAWLQYFLDNYATVSEAVQVMKADPITVISANLPNGKPADAHIAISDPTGDSAIFEYIDGDLRIHHGKEYTVMTNSPVYGQQLALNTYWSLIGGNNFLPGTISAADRFVRASYALKSSPKFKQRRDAIASVFSQIRAISVPLGMSNPSKPNIASTLWRSVIEQDTKRYYFESVINPSIVWVDLDKIDLNSGAKVMTLKLDIPENLQGDIASAFKPSAPFKFIAPN</sequence>
<accession>A0ABY9EJU7</accession>
<gene>
    <name evidence="4" type="ORF">M8T91_10810</name>
</gene>
<dbReference type="PANTHER" id="PTHR35527:SF2">
    <property type="entry name" value="HYDROLASE"/>
    <property type="match status" value="1"/>
</dbReference>
<dbReference type="InterPro" id="IPR029132">
    <property type="entry name" value="CBAH/NAAA_C"/>
</dbReference>
<dbReference type="EMBL" id="CP098023">
    <property type="protein sequence ID" value="WKD51621.1"/>
    <property type="molecule type" value="Genomic_DNA"/>
</dbReference>
<dbReference type="RefSeq" id="WP_301419067.1">
    <property type="nucleotide sequence ID" value="NZ_CP098023.1"/>
</dbReference>
<evidence type="ECO:0000313" key="5">
    <source>
        <dbReference type="Proteomes" id="UP001321520"/>
    </source>
</evidence>